<dbReference type="GO" id="GO:0006260">
    <property type="term" value="P:DNA replication"/>
    <property type="evidence" value="ECO:0007669"/>
    <property type="project" value="InterPro"/>
</dbReference>
<comment type="subunit">
    <text evidence="2">Homotetramer.</text>
</comment>
<dbReference type="Proteomes" id="UP000176951">
    <property type="component" value="Unassembled WGS sequence"/>
</dbReference>
<dbReference type="PIRSF" id="PIRSF002070">
    <property type="entry name" value="SSB"/>
    <property type="match status" value="1"/>
</dbReference>
<dbReference type="PANTHER" id="PTHR10302:SF27">
    <property type="entry name" value="SINGLE-STRANDED DNA-BINDING PROTEIN"/>
    <property type="match status" value="1"/>
</dbReference>
<name>A0A1G2PX84_9BACT</name>
<dbReference type="SUPFAM" id="SSF50249">
    <property type="entry name" value="Nucleic acid-binding proteins"/>
    <property type="match status" value="1"/>
</dbReference>
<dbReference type="InterPro" id="IPR000424">
    <property type="entry name" value="Primosome_PriB/ssb"/>
</dbReference>
<evidence type="ECO:0000313" key="5">
    <source>
        <dbReference type="EMBL" id="OHA52948.1"/>
    </source>
</evidence>
<dbReference type="CDD" id="cd04496">
    <property type="entry name" value="SSB_OBF"/>
    <property type="match status" value="1"/>
</dbReference>
<dbReference type="PROSITE" id="PS50935">
    <property type="entry name" value="SSB"/>
    <property type="match status" value="1"/>
</dbReference>
<dbReference type="Gene3D" id="2.40.50.140">
    <property type="entry name" value="Nucleic acid-binding proteins"/>
    <property type="match status" value="1"/>
</dbReference>
<dbReference type="PANTHER" id="PTHR10302">
    <property type="entry name" value="SINGLE-STRANDED DNA-BINDING PROTEIN"/>
    <property type="match status" value="1"/>
</dbReference>
<proteinExistence type="inferred from homology"/>
<keyword evidence="1 2" id="KW-0238">DNA-binding</keyword>
<dbReference type="AlphaFoldDB" id="A0A1G2PX84"/>
<dbReference type="EMBL" id="MHSW01000002">
    <property type="protein sequence ID" value="OHA52948.1"/>
    <property type="molecule type" value="Genomic_DNA"/>
</dbReference>
<evidence type="ECO:0000256" key="4">
    <source>
        <dbReference type="SAM" id="MobiDB-lite"/>
    </source>
</evidence>
<sequence length="161" mass="17991">MNLNRVFILGNVVAPPEARMTPSGQTVASFRVATNRVWKDQAGNKQEAAEFHSIVAWGRLAEIARQYLTKGQLVFVEGRIQTRSWQSPDGQKKYRTEIIAQNFQMGPRTSGTGQQTNNYAAKGNNVAPAAQNEEIPVIEEDTPVSFDEEKNDEIKPEDIPF</sequence>
<evidence type="ECO:0000256" key="2">
    <source>
        <dbReference type="HAMAP-Rule" id="MF_00984"/>
    </source>
</evidence>
<dbReference type="NCBIfam" id="TIGR00621">
    <property type="entry name" value="ssb"/>
    <property type="match status" value="1"/>
</dbReference>
<feature type="compositionally biased region" description="Basic and acidic residues" evidence="4">
    <location>
        <begin position="152"/>
        <end position="161"/>
    </location>
</feature>
<dbReference type="InterPro" id="IPR012340">
    <property type="entry name" value="NA-bd_OB-fold"/>
</dbReference>
<protein>
    <recommendedName>
        <fullName evidence="2 3">Single-stranded DNA-binding protein</fullName>
        <shortName evidence="2">SSB</shortName>
    </recommendedName>
</protein>
<dbReference type="GO" id="GO:0003697">
    <property type="term" value="F:single-stranded DNA binding"/>
    <property type="evidence" value="ECO:0007669"/>
    <property type="project" value="UniProtKB-UniRule"/>
</dbReference>
<evidence type="ECO:0000256" key="1">
    <source>
        <dbReference type="ARBA" id="ARBA00023125"/>
    </source>
</evidence>
<dbReference type="HAMAP" id="MF_00984">
    <property type="entry name" value="SSB"/>
    <property type="match status" value="1"/>
</dbReference>
<evidence type="ECO:0000256" key="3">
    <source>
        <dbReference type="PIRNR" id="PIRNR002070"/>
    </source>
</evidence>
<dbReference type="InterPro" id="IPR011344">
    <property type="entry name" value="ssDNA-bd"/>
</dbReference>
<dbReference type="GO" id="GO:0009295">
    <property type="term" value="C:nucleoid"/>
    <property type="evidence" value="ECO:0007669"/>
    <property type="project" value="TreeGrafter"/>
</dbReference>
<comment type="caution">
    <text evidence="2">Lacks conserved residue(s) required for the propagation of feature annotation.</text>
</comment>
<organism evidence="5 6">
    <name type="scientific">Candidatus Terrybacteria bacterium RIFCSPLOWO2_01_FULL_40_23</name>
    <dbReference type="NCBI Taxonomy" id="1802366"/>
    <lineage>
        <taxon>Bacteria</taxon>
        <taxon>Candidatus Terryibacteriota</taxon>
    </lineage>
</organism>
<evidence type="ECO:0000313" key="6">
    <source>
        <dbReference type="Proteomes" id="UP000176951"/>
    </source>
</evidence>
<gene>
    <name evidence="5" type="ORF">A3A97_04040</name>
</gene>
<feature type="region of interest" description="Disordered" evidence="4">
    <location>
        <begin position="128"/>
        <end position="161"/>
    </location>
</feature>
<reference evidence="5 6" key="1">
    <citation type="journal article" date="2016" name="Nat. Commun.">
        <title>Thousands of microbial genomes shed light on interconnected biogeochemical processes in an aquifer system.</title>
        <authorList>
            <person name="Anantharaman K."/>
            <person name="Brown C.T."/>
            <person name="Hug L.A."/>
            <person name="Sharon I."/>
            <person name="Castelle C.J."/>
            <person name="Probst A.J."/>
            <person name="Thomas B.C."/>
            <person name="Singh A."/>
            <person name="Wilkins M.J."/>
            <person name="Karaoz U."/>
            <person name="Brodie E.L."/>
            <person name="Williams K.H."/>
            <person name="Hubbard S.S."/>
            <person name="Banfield J.F."/>
        </authorList>
    </citation>
    <scope>NUCLEOTIDE SEQUENCE [LARGE SCALE GENOMIC DNA]</scope>
</reference>
<dbReference type="Pfam" id="PF00436">
    <property type="entry name" value="SSB"/>
    <property type="match status" value="1"/>
</dbReference>
<comment type="caution">
    <text evidence="5">The sequence shown here is derived from an EMBL/GenBank/DDBJ whole genome shotgun (WGS) entry which is preliminary data.</text>
</comment>
<accession>A0A1G2PX84</accession>